<comment type="caution">
    <text evidence="3">The sequence shown here is derived from an EMBL/GenBank/DDBJ whole genome shotgun (WGS) entry which is preliminary data.</text>
</comment>
<dbReference type="Pfam" id="PF02776">
    <property type="entry name" value="TPP_enzyme_N"/>
    <property type="match status" value="1"/>
</dbReference>
<keyword evidence="3" id="KW-0670">Pyruvate</keyword>
<feature type="domain" description="Thiamine pyrophosphate enzyme N-terminal TPP-binding" evidence="2">
    <location>
        <begin position="10"/>
        <end position="123"/>
    </location>
</feature>
<evidence type="ECO:0000313" key="4">
    <source>
        <dbReference type="Proteomes" id="UP000051820"/>
    </source>
</evidence>
<dbReference type="PATRIC" id="fig|1423807.3.peg.1759"/>
<feature type="region of interest" description="Disordered" evidence="1">
    <location>
        <begin position="177"/>
        <end position="201"/>
    </location>
</feature>
<dbReference type="PANTHER" id="PTHR42981">
    <property type="entry name" value="PYRUVATE DEHYDROGENASE [UBIQUINONE]"/>
    <property type="match status" value="1"/>
</dbReference>
<sequence length="201" mass="22094">MSDKKTVRASVAMLKVLEAWGVKQVYGYPGGSFNSTMSALEDEKDNIKYIQIRHEQVGALAAAAEAKLTGKVAVTFGSAGPGAVNLLNGLYDAREDHAPVLALVGQVPHYNMNYNFFQEFDENPIFQDVACYARTVMTAESLPYVVDKAIREAYKHSGVAVVIIPNDFGMVEIPEEPYSSVSPSDNRNQKQLTKRSTRCLI</sequence>
<dbReference type="Proteomes" id="UP000051820">
    <property type="component" value="Unassembled WGS sequence"/>
</dbReference>
<dbReference type="InterPro" id="IPR012001">
    <property type="entry name" value="Thiamin_PyroP_enz_TPP-bd_dom"/>
</dbReference>
<dbReference type="SUPFAM" id="SSF52518">
    <property type="entry name" value="Thiamin diphosphate-binding fold (THDP-binding)"/>
    <property type="match status" value="1"/>
</dbReference>
<accession>A0A0R1WE05</accession>
<dbReference type="Gene3D" id="3.40.50.970">
    <property type="match status" value="1"/>
</dbReference>
<dbReference type="EMBL" id="AZGF01000004">
    <property type="protein sequence ID" value="KRM13027.1"/>
    <property type="molecule type" value="Genomic_DNA"/>
</dbReference>
<evidence type="ECO:0000313" key="3">
    <source>
        <dbReference type="EMBL" id="KRM13027.1"/>
    </source>
</evidence>
<evidence type="ECO:0000256" key="1">
    <source>
        <dbReference type="SAM" id="MobiDB-lite"/>
    </source>
</evidence>
<proteinExistence type="predicted"/>
<dbReference type="InterPro" id="IPR047210">
    <property type="entry name" value="TPP_PYR_POXB-like"/>
</dbReference>
<gene>
    <name evidence="3" type="ORF">FD16_GL001717</name>
</gene>
<dbReference type="AlphaFoldDB" id="A0A0R1WE05"/>
<dbReference type="PANTHER" id="PTHR42981:SF2">
    <property type="entry name" value="PYRUVATE DEHYDROGENASE [UBIQUINONE]"/>
    <property type="match status" value="1"/>
</dbReference>
<dbReference type="STRING" id="1423807.FD16_GL001717"/>
<dbReference type="GO" id="GO:0030976">
    <property type="term" value="F:thiamine pyrophosphate binding"/>
    <property type="evidence" value="ECO:0007669"/>
    <property type="project" value="InterPro"/>
</dbReference>
<reference evidence="3 4" key="1">
    <citation type="journal article" date="2015" name="Genome Announc.">
        <title>Expanding the biotechnology potential of lactobacilli through comparative genomics of 213 strains and associated genera.</title>
        <authorList>
            <person name="Sun Z."/>
            <person name="Harris H.M."/>
            <person name="McCann A."/>
            <person name="Guo C."/>
            <person name="Argimon S."/>
            <person name="Zhang W."/>
            <person name="Yang X."/>
            <person name="Jeffery I.B."/>
            <person name="Cooney J.C."/>
            <person name="Kagawa T.F."/>
            <person name="Liu W."/>
            <person name="Song Y."/>
            <person name="Salvetti E."/>
            <person name="Wrobel A."/>
            <person name="Rasinkangas P."/>
            <person name="Parkhill J."/>
            <person name="Rea M.C."/>
            <person name="O'Sullivan O."/>
            <person name="Ritari J."/>
            <person name="Douillard F.P."/>
            <person name="Paul Ross R."/>
            <person name="Yang R."/>
            <person name="Briner A.E."/>
            <person name="Felis G.E."/>
            <person name="de Vos W.M."/>
            <person name="Barrangou R."/>
            <person name="Klaenhammer T.R."/>
            <person name="Caufield P.W."/>
            <person name="Cui Y."/>
            <person name="Zhang H."/>
            <person name="O'Toole P.W."/>
        </authorList>
    </citation>
    <scope>NUCLEOTIDE SEQUENCE [LARGE SCALE GENOMIC DNA]</scope>
    <source>
        <strain evidence="3 4">DSM 5007</strain>
    </source>
</reference>
<feature type="compositionally biased region" description="Basic residues" evidence="1">
    <location>
        <begin position="192"/>
        <end position="201"/>
    </location>
</feature>
<organism evidence="3 4">
    <name type="scientific">Paucilactobacillus suebicus DSM 5007 = KCTC 3549</name>
    <dbReference type="NCBI Taxonomy" id="1423807"/>
    <lineage>
        <taxon>Bacteria</taxon>
        <taxon>Bacillati</taxon>
        <taxon>Bacillota</taxon>
        <taxon>Bacilli</taxon>
        <taxon>Lactobacillales</taxon>
        <taxon>Lactobacillaceae</taxon>
        <taxon>Paucilactobacillus</taxon>
    </lineage>
</organism>
<dbReference type="eggNOG" id="COG0028">
    <property type="taxonomic scope" value="Bacteria"/>
</dbReference>
<name>A0A0R1WE05_9LACO</name>
<feature type="compositionally biased region" description="Polar residues" evidence="1">
    <location>
        <begin position="179"/>
        <end position="191"/>
    </location>
</feature>
<dbReference type="CDD" id="cd07039">
    <property type="entry name" value="TPP_PYR_POX"/>
    <property type="match status" value="1"/>
</dbReference>
<dbReference type="InterPro" id="IPR029061">
    <property type="entry name" value="THDP-binding"/>
</dbReference>
<evidence type="ECO:0000259" key="2">
    <source>
        <dbReference type="Pfam" id="PF02776"/>
    </source>
</evidence>
<dbReference type="InterPro" id="IPR047211">
    <property type="entry name" value="POXB-like"/>
</dbReference>
<protein>
    <submittedName>
        <fullName evidence="3">Pyruvate oxidase</fullName>
    </submittedName>
</protein>
<keyword evidence="4" id="KW-1185">Reference proteome</keyword>